<name>A0A538TVK8_UNCEI</name>
<dbReference type="EMBL" id="VBOY01000033">
    <property type="protein sequence ID" value="TMQ67657.1"/>
    <property type="molecule type" value="Genomic_DNA"/>
</dbReference>
<dbReference type="Pfam" id="PF00034">
    <property type="entry name" value="Cytochrom_C"/>
    <property type="match status" value="1"/>
</dbReference>
<dbReference type="PANTHER" id="PTHR35008">
    <property type="entry name" value="BLL4482 PROTEIN-RELATED"/>
    <property type="match status" value="1"/>
</dbReference>
<dbReference type="SUPFAM" id="SSF46626">
    <property type="entry name" value="Cytochrome c"/>
    <property type="match status" value="1"/>
</dbReference>
<dbReference type="GO" id="GO:0046872">
    <property type="term" value="F:metal ion binding"/>
    <property type="evidence" value="ECO:0007669"/>
    <property type="project" value="UniProtKB-KW"/>
</dbReference>
<evidence type="ECO:0000256" key="2">
    <source>
        <dbReference type="ARBA" id="ARBA00022723"/>
    </source>
</evidence>
<dbReference type="InterPro" id="IPR036909">
    <property type="entry name" value="Cyt_c-like_dom_sf"/>
</dbReference>
<evidence type="ECO:0000256" key="1">
    <source>
        <dbReference type="ARBA" id="ARBA00022617"/>
    </source>
</evidence>
<evidence type="ECO:0000313" key="6">
    <source>
        <dbReference type="EMBL" id="TMQ67657.1"/>
    </source>
</evidence>
<dbReference type="GO" id="GO:0009055">
    <property type="term" value="F:electron transfer activity"/>
    <property type="evidence" value="ECO:0007669"/>
    <property type="project" value="InterPro"/>
</dbReference>
<evidence type="ECO:0000259" key="5">
    <source>
        <dbReference type="PROSITE" id="PS51007"/>
    </source>
</evidence>
<reference evidence="6 7" key="1">
    <citation type="journal article" date="2019" name="Nat. Microbiol.">
        <title>Mediterranean grassland soil C-N compound turnover is dependent on rainfall and depth, and is mediated by genomically divergent microorganisms.</title>
        <authorList>
            <person name="Diamond S."/>
            <person name="Andeer P.F."/>
            <person name="Li Z."/>
            <person name="Crits-Christoph A."/>
            <person name="Burstein D."/>
            <person name="Anantharaman K."/>
            <person name="Lane K.R."/>
            <person name="Thomas B.C."/>
            <person name="Pan C."/>
            <person name="Northen T.R."/>
            <person name="Banfield J.F."/>
        </authorList>
    </citation>
    <scope>NUCLEOTIDE SEQUENCE [LARGE SCALE GENOMIC DNA]</scope>
    <source>
        <strain evidence="6">WS_8</strain>
    </source>
</reference>
<accession>A0A538TVK8</accession>
<dbReference type="PROSITE" id="PS51007">
    <property type="entry name" value="CYTC"/>
    <property type="match status" value="1"/>
</dbReference>
<protein>
    <submittedName>
        <fullName evidence="6">Cytochrome c</fullName>
    </submittedName>
</protein>
<comment type="caution">
    <text evidence="6">The sequence shown here is derived from an EMBL/GenBank/DDBJ whole genome shotgun (WGS) entry which is preliminary data.</text>
</comment>
<gene>
    <name evidence="6" type="ORF">E6K78_03965</name>
</gene>
<evidence type="ECO:0000313" key="7">
    <source>
        <dbReference type="Proteomes" id="UP000316609"/>
    </source>
</evidence>
<dbReference type="InterPro" id="IPR009056">
    <property type="entry name" value="Cyt_c-like_dom"/>
</dbReference>
<dbReference type="PANTHER" id="PTHR35008:SF8">
    <property type="entry name" value="ALCOHOL DEHYDROGENASE CYTOCHROME C SUBUNIT"/>
    <property type="match status" value="1"/>
</dbReference>
<dbReference type="Proteomes" id="UP000316609">
    <property type="component" value="Unassembled WGS sequence"/>
</dbReference>
<organism evidence="6 7">
    <name type="scientific">Eiseniibacteriota bacterium</name>
    <dbReference type="NCBI Taxonomy" id="2212470"/>
    <lineage>
        <taxon>Bacteria</taxon>
        <taxon>Candidatus Eiseniibacteriota</taxon>
    </lineage>
</organism>
<feature type="domain" description="Cytochrome c" evidence="5">
    <location>
        <begin position="73"/>
        <end position="184"/>
    </location>
</feature>
<keyword evidence="1 4" id="KW-0349">Heme</keyword>
<dbReference type="Gene3D" id="1.10.760.10">
    <property type="entry name" value="Cytochrome c-like domain"/>
    <property type="match status" value="1"/>
</dbReference>
<keyword evidence="2 4" id="KW-0479">Metal-binding</keyword>
<keyword evidence="3 4" id="KW-0408">Iron</keyword>
<evidence type="ECO:0000256" key="4">
    <source>
        <dbReference type="PROSITE-ProRule" id="PRU00433"/>
    </source>
</evidence>
<dbReference type="InterPro" id="IPR051459">
    <property type="entry name" value="Cytochrome_c-type_DH"/>
</dbReference>
<proteinExistence type="predicted"/>
<dbReference type="AlphaFoldDB" id="A0A538TVK8"/>
<dbReference type="GO" id="GO:0020037">
    <property type="term" value="F:heme binding"/>
    <property type="evidence" value="ECO:0007669"/>
    <property type="project" value="InterPro"/>
</dbReference>
<evidence type="ECO:0000256" key="3">
    <source>
        <dbReference type="ARBA" id="ARBA00023004"/>
    </source>
</evidence>
<sequence length="228" mass="24386">MRGHEPLTAILPIVDRRDTQGHLGAIQSGHTKGGTMTWTRWTAGLTAATSLAIALVAFSCTTAQAPPRRTEAEKLARGRTLSWTSGCNDCHTPGTFYGAPDTTRLLSGSELGWQGPWGVTYARNLTPDPETGIGSWSEDDIVRAFRTGRRPDQTPLLPPMPWPSYAQMSDDDAYALAAFIKSVPPLKHKNLDRVPPGATASGAILAFPLPPAWDAQNLPPPPAAASKP</sequence>